<feature type="compositionally biased region" description="Polar residues" evidence="1">
    <location>
        <begin position="67"/>
        <end position="90"/>
    </location>
</feature>
<dbReference type="AlphaFoldDB" id="A0AAV4VD84"/>
<proteinExistence type="predicted"/>
<sequence>MVIHFRSHGQVTSLHQAEINKSHSRTTRVVLKLLYRTNISITLAAGFEPSGFGLSRPTRTRTYPGKPQSQYPVRNRQNCADSTSSPRHTH</sequence>
<organism evidence="2 3">
    <name type="scientific">Caerostris extrusa</name>
    <name type="common">Bark spider</name>
    <name type="synonym">Caerostris bankana</name>
    <dbReference type="NCBI Taxonomy" id="172846"/>
    <lineage>
        <taxon>Eukaryota</taxon>
        <taxon>Metazoa</taxon>
        <taxon>Ecdysozoa</taxon>
        <taxon>Arthropoda</taxon>
        <taxon>Chelicerata</taxon>
        <taxon>Arachnida</taxon>
        <taxon>Araneae</taxon>
        <taxon>Araneomorphae</taxon>
        <taxon>Entelegynae</taxon>
        <taxon>Araneoidea</taxon>
        <taxon>Araneidae</taxon>
        <taxon>Caerostris</taxon>
    </lineage>
</organism>
<protein>
    <submittedName>
        <fullName evidence="2">Uncharacterized protein</fullName>
    </submittedName>
</protein>
<gene>
    <name evidence="2" type="ORF">CEXT_124721</name>
</gene>
<dbReference type="EMBL" id="BPLR01014343">
    <property type="protein sequence ID" value="GIY68230.1"/>
    <property type="molecule type" value="Genomic_DNA"/>
</dbReference>
<reference evidence="2 3" key="1">
    <citation type="submission" date="2021-06" db="EMBL/GenBank/DDBJ databases">
        <title>Caerostris extrusa draft genome.</title>
        <authorList>
            <person name="Kono N."/>
            <person name="Arakawa K."/>
        </authorList>
    </citation>
    <scope>NUCLEOTIDE SEQUENCE [LARGE SCALE GENOMIC DNA]</scope>
</reference>
<evidence type="ECO:0000256" key="1">
    <source>
        <dbReference type="SAM" id="MobiDB-lite"/>
    </source>
</evidence>
<evidence type="ECO:0000313" key="2">
    <source>
        <dbReference type="EMBL" id="GIY68230.1"/>
    </source>
</evidence>
<keyword evidence="3" id="KW-1185">Reference proteome</keyword>
<comment type="caution">
    <text evidence="2">The sequence shown here is derived from an EMBL/GenBank/DDBJ whole genome shotgun (WGS) entry which is preliminary data.</text>
</comment>
<accession>A0AAV4VD84</accession>
<dbReference type="Proteomes" id="UP001054945">
    <property type="component" value="Unassembled WGS sequence"/>
</dbReference>
<name>A0AAV4VD84_CAEEX</name>
<feature type="region of interest" description="Disordered" evidence="1">
    <location>
        <begin position="50"/>
        <end position="90"/>
    </location>
</feature>
<evidence type="ECO:0000313" key="3">
    <source>
        <dbReference type="Proteomes" id="UP001054945"/>
    </source>
</evidence>